<evidence type="ECO:0000259" key="2">
    <source>
        <dbReference type="Pfam" id="PF21859"/>
    </source>
</evidence>
<evidence type="ECO:0000313" key="4">
    <source>
        <dbReference type="EMBL" id="KAG2481990.1"/>
    </source>
</evidence>
<dbReference type="InterPro" id="IPR054424">
    <property type="entry name" value="Replitron_HUH"/>
</dbReference>
<feature type="domain" description="Replitron C-terminal" evidence="3">
    <location>
        <begin position="313"/>
        <end position="389"/>
    </location>
</feature>
<dbReference type="AlphaFoldDB" id="A0A836BMJ3"/>
<dbReference type="Pfam" id="PF21859">
    <property type="entry name" value="Replitron_HUH"/>
    <property type="match status" value="1"/>
</dbReference>
<comment type="caution">
    <text evidence="4">The sequence shown here is derived from an EMBL/GenBank/DDBJ whole genome shotgun (WGS) entry which is preliminary data.</text>
</comment>
<name>A0A836BMJ3_9CHLO</name>
<accession>A0A836BMJ3</accession>
<dbReference type="Pfam" id="PF21860">
    <property type="entry name" value="Replitron_C"/>
    <property type="match status" value="1"/>
</dbReference>
<protein>
    <submittedName>
        <fullName evidence="4">Uncharacterized protein</fullName>
    </submittedName>
</protein>
<keyword evidence="5" id="KW-1185">Reference proteome</keyword>
<sequence length="544" mass="58902">MHAGAGASSSGAMLSPAVLPYAGTLGAGGAYGGAAPIPGPDEVLRTSARPATPVGGSRHSGGGARSTRRSAGGERSAGAQAVAAEAAGAAPAQVDPGGPAGGGRGRRRTHAEIEQDEDDLNGLEPGEYTAGVADGVGTQPTPSRYGRFGPPADRLPRNGRALGFPLMAYSLTLAIQSRSVPMSWLNDLADWCSANSVVSMFASYERVNHGHIQAMIKLYWPPNPGYADRLKELIQERLHTQRADGSTFMVKPFARTQSWSAMLAYCQKDMGMQHYAFVRQNVTNEELVTGRREYRLVGNDHFTGSRKLLLSKDFVALVQAFWKKYLSPYRMPLEQVVYYMIVSCMYEPEMAWLTPPLGSGVNHQCAAAFWKAMQHPEEVTMLDIVHLFFEVPGGRGSTFAAKCYLCELGYTVNETHLAMEERASGVTSAHLTGGGGGRRRSGYERMLIEGEPVGNCVEILYNDVALPSWTALISSATRRRNATAEVPVDSVGDGEVFVAEGPSYPNAHEEDHSRYDVPNSAWLWAERNEETGQIEEYMLSSDKE</sequence>
<reference evidence="4" key="1">
    <citation type="journal article" date="2020" name="bioRxiv">
        <title>Comparative genomics of Chlamydomonas.</title>
        <authorList>
            <person name="Craig R.J."/>
            <person name="Hasan A.R."/>
            <person name="Ness R.W."/>
            <person name="Keightley P.D."/>
        </authorList>
    </citation>
    <scope>NUCLEOTIDE SEQUENCE</scope>
    <source>
        <strain evidence="4">CCAP 11/70</strain>
    </source>
</reference>
<proteinExistence type="predicted"/>
<gene>
    <name evidence="4" type="ORF">HYH03_019056</name>
</gene>
<feature type="compositionally biased region" description="Low complexity" evidence="1">
    <location>
        <begin position="69"/>
        <end position="97"/>
    </location>
</feature>
<dbReference type="InterPro" id="IPR054423">
    <property type="entry name" value="Replitron_C"/>
</dbReference>
<evidence type="ECO:0000259" key="3">
    <source>
        <dbReference type="Pfam" id="PF21860"/>
    </source>
</evidence>
<feature type="region of interest" description="Disordered" evidence="1">
    <location>
        <begin position="29"/>
        <end position="154"/>
    </location>
</feature>
<evidence type="ECO:0000313" key="5">
    <source>
        <dbReference type="Proteomes" id="UP000612055"/>
    </source>
</evidence>
<feature type="domain" description="Replitron HUH endonuclease" evidence="2">
    <location>
        <begin position="170"/>
        <end position="295"/>
    </location>
</feature>
<dbReference type="EMBL" id="JAEHOE010000303">
    <property type="protein sequence ID" value="KAG2481990.1"/>
    <property type="molecule type" value="Genomic_DNA"/>
</dbReference>
<organism evidence="4 5">
    <name type="scientific">Edaphochlamys debaryana</name>
    <dbReference type="NCBI Taxonomy" id="47281"/>
    <lineage>
        <taxon>Eukaryota</taxon>
        <taxon>Viridiplantae</taxon>
        <taxon>Chlorophyta</taxon>
        <taxon>core chlorophytes</taxon>
        <taxon>Chlorophyceae</taxon>
        <taxon>CS clade</taxon>
        <taxon>Chlamydomonadales</taxon>
        <taxon>Chlamydomonadales incertae sedis</taxon>
        <taxon>Edaphochlamys</taxon>
    </lineage>
</organism>
<dbReference type="OrthoDB" id="10557990at2759"/>
<evidence type="ECO:0000256" key="1">
    <source>
        <dbReference type="SAM" id="MobiDB-lite"/>
    </source>
</evidence>
<dbReference type="Proteomes" id="UP000612055">
    <property type="component" value="Unassembled WGS sequence"/>
</dbReference>